<feature type="domain" description="Tyrosine--tRNA ligase SYY-like C-terminal" evidence="10">
    <location>
        <begin position="326"/>
        <end position="404"/>
    </location>
</feature>
<dbReference type="Gene3D" id="1.10.240.10">
    <property type="entry name" value="Tyrosyl-Transfer RNA Synthetase"/>
    <property type="match status" value="1"/>
</dbReference>
<dbReference type="InterPro" id="IPR002307">
    <property type="entry name" value="Tyr-tRNA-ligase"/>
</dbReference>
<organism evidence="11 12">
    <name type="scientific">Youxingia wuxianensis</name>
    <dbReference type="NCBI Taxonomy" id="2763678"/>
    <lineage>
        <taxon>Bacteria</taxon>
        <taxon>Bacillati</taxon>
        <taxon>Bacillota</taxon>
        <taxon>Clostridia</taxon>
        <taxon>Eubacteriales</taxon>
        <taxon>Oscillospiraceae</taxon>
        <taxon>Youxingia</taxon>
    </lineage>
</organism>
<dbReference type="InterPro" id="IPR036986">
    <property type="entry name" value="S4_RNA-bd_sf"/>
</dbReference>
<evidence type="ECO:0000256" key="6">
    <source>
        <dbReference type="ARBA" id="ARBA00023146"/>
    </source>
</evidence>
<feature type="binding site" evidence="8">
    <location>
        <position position="35"/>
    </location>
    <ligand>
        <name>L-tyrosine</name>
        <dbReference type="ChEBI" id="CHEBI:58315"/>
    </ligand>
</feature>
<comment type="subunit">
    <text evidence="8">Homodimer.</text>
</comment>
<feature type="binding site" evidence="8">
    <location>
        <position position="231"/>
    </location>
    <ligand>
        <name>ATP</name>
        <dbReference type="ChEBI" id="CHEBI:30616"/>
    </ligand>
</feature>
<protein>
    <recommendedName>
        <fullName evidence="8">Tyrosine--tRNA ligase</fullName>
        <ecNumber evidence="8">6.1.1.1</ecNumber>
    </recommendedName>
    <alternativeName>
        <fullName evidence="8">Tyrosyl-tRNA synthetase</fullName>
        <shortName evidence="8">TyrRS</shortName>
    </alternativeName>
</protein>
<evidence type="ECO:0000256" key="1">
    <source>
        <dbReference type="ARBA" id="ARBA00022598"/>
    </source>
</evidence>
<comment type="similarity">
    <text evidence="8">Belongs to the class-I aminoacyl-tRNA synthetase family. TyrS type 1 subfamily.</text>
</comment>
<feature type="binding site" evidence="8">
    <location>
        <position position="172"/>
    </location>
    <ligand>
        <name>L-tyrosine</name>
        <dbReference type="ChEBI" id="CHEBI:58315"/>
    </ligand>
</feature>
<dbReference type="PRINTS" id="PR01040">
    <property type="entry name" value="TRNASYNTHTYR"/>
</dbReference>
<feature type="short sequence motif" description="'KMSKS' region" evidence="8">
    <location>
        <begin position="228"/>
        <end position="232"/>
    </location>
</feature>
<evidence type="ECO:0000256" key="2">
    <source>
        <dbReference type="ARBA" id="ARBA00022741"/>
    </source>
</evidence>
<dbReference type="InterPro" id="IPR054608">
    <property type="entry name" value="SYY-like_C"/>
</dbReference>
<dbReference type="HAMAP" id="MF_02006">
    <property type="entry name" value="Tyr_tRNA_synth_type1"/>
    <property type="match status" value="1"/>
</dbReference>
<dbReference type="InterPro" id="IPR024107">
    <property type="entry name" value="Tyr-tRNA-ligase_bac_1"/>
</dbReference>
<keyword evidence="1 8" id="KW-0436">Ligase</keyword>
<dbReference type="PANTHER" id="PTHR11766:SF0">
    <property type="entry name" value="TYROSINE--TRNA LIGASE, MITOCHONDRIAL"/>
    <property type="match status" value="1"/>
</dbReference>
<name>A0A926EPY5_9FIRM</name>
<keyword evidence="2 8" id="KW-0547">Nucleotide-binding</keyword>
<dbReference type="Pfam" id="PF22421">
    <property type="entry name" value="SYY_C-terminal"/>
    <property type="match status" value="1"/>
</dbReference>
<evidence type="ECO:0000313" key="11">
    <source>
        <dbReference type="EMBL" id="MBC8584214.1"/>
    </source>
</evidence>
<accession>A0A926EPY5</accession>
<dbReference type="PANTHER" id="PTHR11766">
    <property type="entry name" value="TYROSYL-TRNA SYNTHETASE"/>
    <property type="match status" value="1"/>
</dbReference>
<feature type="binding site" evidence="8">
    <location>
        <position position="168"/>
    </location>
    <ligand>
        <name>L-tyrosine</name>
        <dbReference type="ChEBI" id="CHEBI:58315"/>
    </ligand>
</feature>
<dbReference type="Pfam" id="PF00579">
    <property type="entry name" value="tRNA-synt_1b"/>
    <property type="match status" value="1"/>
</dbReference>
<keyword evidence="8" id="KW-0963">Cytoplasm</keyword>
<dbReference type="PROSITE" id="PS50889">
    <property type="entry name" value="S4"/>
    <property type="match status" value="1"/>
</dbReference>
<reference evidence="11" key="1">
    <citation type="submission" date="2020-08" db="EMBL/GenBank/DDBJ databases">
        <title>Genome public.</title>
        <authorList>
            <person name="Liu C."/>
            <person name="Sun Q."/>
        </authorList>
    </citation>
    <scope>NUCLEOTIDE SEQUENCE</scope>
    <source>
        <strain evidence="11">NSJ-64</strain>
    </source>
</reference>
<dbReference type="EMBL" id="JACRTD010000001">
    <property type="protein sequence ID" value="MBC8584214.1"/>
    <property type="molecule type" value="Genomic_DNA"/>
</dbReference>
<dbReference type="GO" id="GO:0005524">
    <property type="term" value="F:ATP binding"/>
    <property type="evidence" value="ECO:0007669"/>
    <property type="project" value="UniProtKB-UniRule"/>
</dbReference>
<dbReference type="Gene3D" id="3.10.290.10">
    <property type="entry name" value="RNA-binding S4 domain"/>
    <property type="match status" value="1"/>
</dbReference>
<dbReference type="FunFam" id="1.10.240.10:FF:000001">
    <property type="entry name" value="Tyrosine--tRNA ligase"/>
    <property type="match status" value="1"/>
</dbReference>
<comment type="subcellular location">
    <subcellularLocation>
        <location evidence="8">Cytoplasm</location>
    </subcellularLocation>
</comment>
<dbReference type="RefSeq" id="WP_262394237.1">
    <property type="nucleotide sequence ID" value="NZ_JACRTD010000001.1"/>
</dbReference>
<evidence type="ECO:0000256" key="5">
    <source>
        <dbReference type="ARBA" id="ARBA00022917"/>
    </source>
</evidence>
<keyword evidence="4 9" id="KW-0694">RNA-binding</keyword>
<dbReference type="SUPFAM" id="SSF55174">
    <property type="entry name" value="Alpha-L RNA-binding motif"/>
    <property type="match status" value="1"/>
</dbReference>
<dbReference type="AlphaFoldDB" id="A0A926EPY5"/>
<dbReference type="NCBIfam" id="TIGR00234">
    <property type="entry name" value="tyrS"/>
    <property type="match status" value="1"/>
</dbReference>
<dbReference type="GO" id="GO:0003723">
    <property type="term" value="F:RNA binding"/>
    <property type="evidence" value="ECO:0007669"/>
    <property type="project" value="UniProtKB-KW"/>
</dbReference>
<keyword evidence="12" id="KW-1185">Reference proteome</keyword>
<evidence type="ECO:0000256" key="8">
    <source>
        <dbReference type="HAMAP-Rule" id="MF_02006"/>
    </source>
</evidence>
<dbReference type="Gene3D" id="3.40.50.620">
    <property type="entry name" value="HUPs"/>
    <property type="match status" value="1"/>
</dbReference>
<evidence type="ECO:0000313" key="12">
    <source>
        <dbReference type="Proteomes" id="UP000623678"/>
    </source>
</evidence>
<dbReference type="GO" id="GO:0004831">
    <property type="term" value="F:tyrosine-tRNA ligase activity"/>
    <property type="evidence" value="ECO:0007669"/>
    <property type="project" value="UniProtKB-UniRule"/>
</dbReference>
<keyword evidence="6 8" id="KW-0030">Aminoacyl-tRNA synthetase</keyword>
<keyword evidence="3 8" id="KW-0067">ATP-binding</keyword>
<dbReference type="InterPro" id="IPR002305">
    <property type="entry name" value="aa-tRNA-synth_Ic"/>
</dbReference>
<dbReference type="CDD" id="cd00805">
    <property type="entry name" value="TyrRS_core"/>
    <property type="match status" value="1"/>
</dbReference>
<dbReference type="EC" id="6.1.1.1" evidence="8"/>
<evidence type="ECO:0000259" key="10">
    <source>
        <dbReference type="Pfam" id="PF22421"/>
    </source>
</evidence>
<proteinExistence type="inferred from homology"/>
<sequence length="410" mass="46449">MMTVFEELTRRGLIAQMTHPEKIEELFNNEKVTFYIGFDATADSLHVGHFLQLVVMGHLQRAGHRPIALLGTGTTMIGDPTGKSDMRKMLTPEQINYNAECFMRQMSHFIDFSDGKALMLKNGDWLLKFNYIDFLREVGVHFSVNRMLTAECFKTRLERGLSFMEFNYMLMQSYDFLYLYQNYGCKIELGGDDQWSNIINGADLTRRVTGQEVYGMTFTLLTTKEGKKMGKTESGAVWLDPEKTSPYEFFQYWRNVADDDVINCLKLLTYLPIEEIEGMEKWEGSQLNKAKEILAYEITKMVHGKENADKALETAKALFGAGAQSDDMPSTHLAGGDLADGEISVIDLLVKAGIAPSKGEGRRLIQQGGISVDDVKVLDITEKLSLNNFEKGYVIIRKGKKVYHKVLLDK</sequence>
<comment type="function">
    <text evidence="8">Catalyzes the attachment of tyrosine to tRNA(Tyr) in a two-step reaction: tyrosine is first activated by ATP to form Tyr-AMP and then transferred to the acceptor end of tRNA(Tyr).</text>
</comment>
<evidence type="ECO:0000256" key="3">
    <source>
        <dbReference type="ARBA" id="ARBA00022840"/>
    </source>
</evidence>
<dbReference type="InterPro" id="IPR014729">
    <property type="entry name" value="Rossmann-like_a/b/a_fold"/>
</dbReference>
<dbReference type="GO" id="GO:0005829">
    <property type="term" value="C:cytosol"/>
    <property type="evidence" value="ECO:0007669"/>
    <property type="project" value="TreeGrafter"/>
</dbReference>
<evidence type="ECO:0000256" key="4">
    <source>
        <dbReference type="ARBA" id="ARBA00022884"/>
    </source>
</evidence>
<feature type="short sequence motif" description="'HIGH' region" evidence="8">
    <location>
        <begin position="40"/>
        <end position="49"/>
    </location>
</feature>
<dbReference type="CDD" id="cd00165">
    <property type="entry name" value="S4"/>
    <property type="match status" value="1"/>
</dbReference>
<evidence type="ECO:0000256" key="7">
    <source>
        <dbReference type="ARBA" id="ARBA00048248"/>
    </source>
</evidence>
<dbReference type="GO" id="GO:0006437">
    <property type="term" value="P:tyrosyl-tRNA aminoacylation"/>
    <property type="evidence" value="ECO:0007669"/>
    <property type="project" value="UniProtKB-UniRule"/>
</dbReference>
<dbReference type="SUPFAM" id="SSF52374">
    <property type="entry name" value="Nucleotidylyl transferase"/>
    <property type="match status" value="1"/>
</dbReference>
<comment type="catalytic activity">
    <reaction evidence="7 8">
        <text>tRNA(Tyr) + L-tyrosine + ATP = L-tyrosyl-tRNA(Tyr) + AMP + diphosphate + H(+)</text>
        <dbReference type="Rhea" id="RHEA:10220"/>
        <dbReference type="Rhea" id="RHEA-COMP:9706"/>
        <dbReference type="Rhea" id="RHEA-COMP:9707"/>
        <dbReference type="ChEBI" id="CHEBI:15378"/>
        <dbReference type="ChEBI" id="CHEBI:30616"/>
        <dbReference type="ChEBI" id="CHEBI:33019"/>
        <dbReference type="ChEBI" id="CHEBI:58315"/>
        <dbReference type="ChEBI" id="CHEBI:78442"/>
        <dbReference type="ChEBI" id="CHEBI:78536"/>
        <dbReference type="ChEBI" id="CHEBI:456215"/>
        <dbReference type="EC" id="6.1.1.1"/>
    </reaction>
</comment>
<keyword evidence="5 8" id="KW-0648">Protein biosynthesis</keyword>
<comment type="caution">
    <text evidence="11">The sequence shown here is derived from an EMBL/GenBank/DDBJ whole genome shotgun (WGS) entry which is preliminary data.</text>
</comment>
<gene>
    <name evidence="8" type="primary">tyrS</name>
    <name evidence="11" type="ORF">H8705_01265</name>
</gene>
<evidence type="ECO:0000256" key="9">
    <source>
        <dbReference type="PROSITE-ProRule" id="PRU00182"/>
    </source>
</evidence>
<dbReference type="InterPro" id="IPR024088">
    <property type="entry name" value="Tyr-tRNA-ligase_bac-type"/>
</dbReference>
<dbReference type="Proteomes" id="UP000623678">
    <property type="component" value="Unassembled WGS sequence"/>
</dbReference>